<protein>
    <recommendedName>
        <fullName evidence="1">RmlD-like substrate binding domain-containing protein</fullName>
    </recommendedName>
</protein>
<dbReference type="EMBL" id="BARS01032445">
    <property type="protein sequence ID" value="GAG27945.1"/>
    <property type="molecule type" value="Genomic_DNA"/>
</dbReference>
<evidence type="ECO:0000313" key="2">
    <source>
        <dbReference type="EMBL" id="GAG27945.1"/>
    </source>
</evidence>
<dbReference type="AlphaFoldDB" id="X0WBC0"/>
<dbReference type="SUPFAM" id="SSF51735">
    <property type="entry name" value="NAD(P)-binding Rossmann-fold domains"/>
    <property type="match status" value="1"/>
</dbReference>
<feature type="non-terminal residue" evidence="2">
    <location>
        <position position="64"/>
    </location>
</feature>
<gene>
    <name evidence="2" type="ORF">S01H1_50361</name>
</gene>
<evidence type="ECO:0000259" key="1">
    <source>
        <dbReference type="Pfam" id="PF04321"/>
    </source>
</evidence>
<dbReference type="Pfam" id="PF04321">
    <property type="entry name" value="RmlD_sub_bind"/>
    <property type="match status" value="1"/>
</dbReference>
<sequence>MNILLTGASGQLGQELLPLLSQLGTVTTVDRNVTLPLTPDRLKMDLGDLNQVEILLNRLCPDLV</sequence>
<proteinExistence type="predicted"/>
<comment type="caution">
    <text evidence="2">The sequence shown here is derived from an EMBL/GenBank/DDBJ whole genome shotgun (WGS) entry which is preliminary data.</text>
</comment>
<organism evidence="2">
    <name type="scientific">marine sediment metagenome</name>
    <dbReference type="NCBI Taxonomy" id="412755"/>
    <lineage>
        <taxon>unclassified sequences</taxon>
        <taxon>metagenomes</taxon>
        <taxon>ecological metagenomes</taxon>
    </lineage>
</organism>
<name>X0WBC0_9ZZZZ</name>
<reference evidence="2" key="1">
    <citation type="journal article" date="2014" name="Front. Microbiol.">
        <title>High frequency of phylogenetically diverse reductive dehalogenase-homologous genes in deep subseafloor sedimentary metagenomes.</title>
        <authorList>
            <person name="Kawai M."/>
            <person name="Futagami T."/>
            <person name="Toyoda A."/>
            <person name="Takaki Y."/>
            <person name="Nishi S."/>
            <person name="Hori S."/>
            <person name="Arai W."/>
            <person name="Tsubouchi T."/>
            <person name="Morono Y."/>
            <person name="Uchiyama I."/>
            <person name="Ito T."/>
            <person name="Fujiyama A."/>
            <person name="Inagaki F."/>
            <person name="Takami H."/>
        </authorList>
    </citation>
    <scope>NUCLEOTIDE SEQUENCE</scope>
    <source>
        <strain evidence="2">Expedition CK06-06</strain>
    </source>
</reference>
<feature type="domain" description="RmlD-like substrate binding" evidence="1">
    <location>
        <begin position="1"/>
        <end position="64"/>
    </location>
</feature>
<dbReference type="InterPro" id="IPR029903">
    <property type="entry name" value="RmlD-like-bd"/>
</dbReference>
<dbReference type="InterPro" id="IPR036291">
    <property type="entry name" value="NAD(P)-bd_dom_sf"/>
</dbReference>
<dbReference type="Gene3D" id="3.40.50.720">
    <property type="entry name" value="NAD(P)-binding Rossmann-like Domain"/>
    <property type="match status" value="1"/>
</dbReference>
<accession>X0WBC0</accession>